<name>A0AAP5QAI8_9BURK</name>
<organism evidence="3 5">
    <name type="scientific">Paraburkholderia fungorum</name>
    <dbReference type="NCBI Taxonomy" id="134537"/>
    <lineage>
        <taxon>Bacteria</taxon>
        <taxon>Pseudomonadati</taxon>
        <taxon>Pseudomonadota</taxon>
        <taxon>Betaproteobacteria</taxon>
        <taxon>Burkholderiales</taxon>
        <taxon>Burkholderiaceae</taxon>
        <taxon>Paraburkholderia</taxon>
    </lineage>
</organism>
<geneLocation type="plasmid" evidence="2 4">
    <name>pBIL</name>
</geneLocation>
<dbReference type="RefSeq" id="WP_216752452.1">
    <property type="nucleotide sequence ID" value="NZ_CP099644.1"/>
</dbReference>
<keyword evidence="1" id="KW-0472">Membrane</keyword>
<keyword evidence="1" id="KW-0812">Transmembrane</keyword>
<keyword evidence="2" id="KW-0614">Plasmid</keyword>
<dbReference type="EMBL" id="CP010024">
    <property type="protein sequence ID" value="AJZ56105.1"/>
    <property type="molecule type" value="Genomic_DNA"/>
</dbReference>
<reference evidence="3" key="2">
    <citation type="submission" date="2022-08" db="EMBL/GenBank/DDBJ databases">
        <authorList>
            <person name="Kim S.-J."/>
        </authorList>
    </citation>
    <scope>NUCLEOTIDE SEQUENCE</scope>
    <source>
        <strain evidence="3">KJ</strain>
    </source>
</reference>
<dbReference type="EMBL" id="JANSLM010000008">
    <property type="protein sequence ID" value="MDT8840033.1"/>
    <property type="molecule type" value="Genomic_DNA"/>
</dbReference>
<gene>
    <name evidence="2" type="ORF">OI25_7917</name>
    <name evidence="3" type="ORF">ParKJ_21635</name>
</gene>
<dbReference type="AlphaFoldDB" id="A0AAP5QAI8"/>
<protein>
    <submittedName>
        <fullName evidence="2">Membrane protein</fullName>
    </submittedName>
</protein>
<sequence>MNSKIVSAGRLLPPLLCLGVLLYGTRGLALHRHLHLTYLALTVLGIVAGTVFTRRGSTRA</sequence>
<dbReference type="Proteomes" id="UP001246473">
    <property type="component" value="Unassembled WGS sequence"/>
</dbReference>
<proteinExistence type="predicted"/>
<feature type="transmembrane region" description="Helical" evidence="1">
    <location>
        <begin position="37"/>
        <end position="53"/>
    </location>
</feature>
<accession>A0AAP5QAI8</accession>
<evidence type="ECO:0000313" key="5">
    <source>
        <dbReference type="Proteomes" id="UP001246473"/>
    </source>
</evidence>
<keyword evidence="1" id="KW-1133">Transmembrane helix</keyword>
<evidence type="ECO:0000313" key="3">
    <source>
        <dbReference type="EMBL" id="MDT8840033.1"/>
    </source>
</evidence>
<evidence type="ECO:0000256" key="1">
    <source>
        <dbReference type="SAM" id="Phobius"/>
    </source>
</evidence>
<dbReference type="Proteomes" id="UP000032614">
    <property type="component" value="Plasmid pBIL"/>
</dbReference>
<dbReference type="KEGG" id="bfn:OI25_7917"/>
<reference evidence="2 4" key="1">
    <citation type="journal article" date="2015" name="Genome Announc.">
        <title>Complete genome sequences for 59 burkholderia isolates, both pathogenic and near neighbor.</title>
        <authorList>
            <person name="Johnson S.L."/>
            <person name="Bishop-Lilly K.A."/>
            <person name="Ladner J.T."/>
            <person name="Daligault H.E."/>
            <person name="Davenport K.W."/>
            <person name="Jaissle J."/>
            <person name="Frey K.G."/>
            <person name="Koroleva G.I."/>
            <person name="Bruce D.C."/>
            <person name="Coyne S.R."/>
            <person name="Broomall S.M."/>
            <person name="Li P.E."/>
            <person name="Teshima H."/>
            <person name="Gibbons H.S."/>
            <person name="Palacios G.F."/>
            <person name="Rosenzweig C.N."/>
            <person name="Redden C.L."/>
            <person name="Xu Y."/>
            <person name="Minogue T.D."/>
            <person name="Chain P.S."/>
        </authorList>
    </citation>
    <scope>NUCLEOTIDE SEQUENCE [LARGE SCALE GENOMIC DNA]</scope>
    <source>
        <strain evidence="2 4">ATCC BAA-463</strain>
        <plasmid evidence="2 4">pBIL</plasmid>
    </source>
</reference>
<evidence type="ECO:0000313" key="4">
    <source>
        <dbReference type="Proteomes" id="UP000032614"/>
    </source>
</evidence>
<evidence type="ECO:0000313" key="2">
    <source>
        <dbReference type="EMBL" id="AJZ56105.1"/>
    </source>
</evidence>